<dbReference type="Gene3D" id="3.40.630.30">
    <property type="match status" value="1"/>
</dbReference>
<dbReference type="InterPro" id="IPR016181">
    <property type="entry name" value="Acyl_CoA_acyltransferase"/>
</dbReference>
<geneLocation type="plasmid" evidence="2 3">
    <name>unnamed</name>
</geneLocation>
<proteinExistence type="predicted"/>
<dbReference type="PANTHER" id="PTHR35604">
    <property type="entry name" value="TRANSPOSASE INSH FOR INSERTION SEQUENCE ELEMENT IS5A-RELATED"/>
    <property type="match status" value="1"/>
</dbReference>
<protein>
    <recommendedName>
        <fullName evidence="1">N-acetyltransferase domain-containing protein</fullName>
    </recommendedName>
</protein>
<feature type="domain" description="N-acetyltransferase" evidence="1">
    <location>
        <begin position="75"/>
        <end position="216"/>
    </location>
</feature>
<gene>
    <name evidence="2" type="ORF">CJO77_23420</name>
</gene>
<name>A0AAD0WIQ6_RALSL</name>
<dbReference type="RefSeq" id="WP_118870767.1">
    <property type="nucleotide sequence ID" value="NZ_CP022760.1"/>
</dbReference>
<evidence type="ECO:0000313" key="2">
    <source>
        <dbReference type="EMBL" id="AXV84440.1"/>
    </source>
</evidence>
<dbReference type="InterPro" id="IPR000182">
    <property type="entry name" value="GNAT_dom"/>
</dbReference>
<dbReference type="AlphaFoldDB" id="A0AAD0WIQ6"/>
<dbReference type="PROSITE" id="PS51186">
    <property type="entry name" value="GNAT"/>
    <property type="match status" value="1"/>
</dbReference>
<keyword evidence="2" id="KW-0614">Plasmid</keyword>
<dbReference type="PANTHER" id="PTHR35604:SF2">
    <property type="entry name" value="TRANSPOSASE INSH FOR INSERTION SEQUENCE ELEMENT IS5A-RELATED"/>
    <property type="match status" value="1"/>
</dbReference>
<dbReference type="SUPFAM" id="SSF55729">
    <property type="entry name" value="Acyl-CoA N-acyltransferases (Nat)"/>
    <property type="match status" value="1"/>
</dbReference>
<dbReference type="CDD" id="cd04301">
    <property type="entry name" value="NAT_SF"/>
    <property type="match status" value="1"/>
</dbReference>
<dbReference type="InterPro" id="IPR008490">
    <property type="entry name" value="Transposase_InsH_N"/>
</dbReference>
<accession>A0AAD0WIQ6</accession>
<organism evidence="2 3">
    <name type="scientific">Ralstonia solanacearum</name>
    <name type="common">Pseudomonas solanacearum</name>
    <dbReference type="NCBI Taxonomy" id="305"/>
    <lineage>
        <taxon>Bacteria</taxon>
        <taxon>Pseudomonadati</taxon>
        <taxon>Pseudomonadota</taxon>
        <taxon>Betaproteobacteria</taxon>
        <taxon>Burkholderiales</taxon>
        <taxon>Burkholderiaceae</taxon>
        <taxon>Ralstonia</taxon>
        <taxon>Ralstonia solanacearum species complex</taxon>
    </lineage>
</organism>
<dbReference type="Proteomes" id="UP000261758">
    <property type="component" value="Plasmid unnamed"/>
</dbReference>
<sequence length="223" mass="24866">MRGADGYTESMFTVAKLDDFVSANHPLRPIRAWLNDALERMDQVFARMYERNAKGGRPSIAPEKLIRTLLLRVLYSIRSERMLMEPISYNMLFRGFVGLAMDDTVGDHSTFSKNRDRLLAHEVMVGLFNETVEILAETDEVFLIDNVAVHPSKKGQGIGKALLVQAEREAVAGGHESVYLYTNEKMTENIAMYTKAGFAHFVPPLMSNVDGSSSINTGPSSCE</sequence>
<dbReference type="Pfam" id="PF00583">
    <property type="entry name" value="Acetyltransf_1"/>
    <property type="match status" value="1"/>
</dbReference>
<evidence type="ECO:0000259" key="1">
    <source>
        <dbReference type="PROSITE" id="PS51186"/>
    </source>
</evidence>
<dbReference type="GO" id="GO:0016747">
    <property type="term" value="F:acyltransferase activity, transferring groups other than amino-acyl groups"/>
    <property type="evidence" value="ECO:0007669"/>
    <property type="project" value="InterPro"/>
</dbReference>
<dbReference type="Pfam" id="PF05598">
    <property type="entry name" value="DUF772"/>
    <property type="match status" value="1"/>
</dbReference>
<reference evidence="2 3" key="1">
    <citation type="submission" date="2017-08" db="EMBL/GenBank/DDBJ databases">
        <title>Genome sequences of Ralstonia solanacearum Species Complex (RSSC) isolated from Potato bacterial wilts in Korea.</title>
        <authorList>
            <person name="Cho H."/>
            <person name="Song E.-S."/>
            <person name="Lee Y.K."/>
            <person name="Lee S."/>
            <person name="Lee S.-W."/>
            <person name="Jo A."/>
            <person name="Kim J.-G."/>
            <person name="Hwang I."/>
        </authorList>
    </citation>
    <scope>NUCLEOTIDE SEQUENCE [LARGE SCALE GENOMIC DNA]</scope>
    <source>
        <strain evidence="2 3">T98</strain>
        <plasmid evidence="2 3">unnamed</plasmid>
    </source>
</reference>
<dbReference type="EMBL" id="CP022760">
    <property type="protein sequence ID" value="AXV84440.1"/>
    <property type="molecule type" value="Genomic_DNA"/>
</dbReference>
<evidence type="ECO:0000313" key="3">
    <source>
        <dbReference type="Proteomes" id="UP000261758"/>
    </source>
</evidence>